<dbReference type="SUPFAM" id="SSF57667">
    <property type="entry name" value="beta-beta-alpha zinc fingers"/>
    <property type="match status" value="1"/>
</dbReference>
<gene>
    <name evidence="11" type="ORF">POM88_050475</name>
</gene>
<dbReference type="PROSITE" id="PS50157">
    <property type="entry name" value="ZINC_FINGER_C2H2_2"/>
    <property type="match status" value="1"/>
</dbReference>
<evidence type="ECO:0000256" key="3">
    <source>
        <dbReference type="ARBA" id="ARBA00022771"/>
    </source>
</evidence>
<feature type="compositionally biased region" description="Polar residues" evidence="9">
    <location>
        <begin position="20"/>
        <end position="30"/>
    </location>
</feature>
<evidence type="ECO:0000256" key="7">
    <source>
        <dbReference type="ARBA" id="ARBA00023242"/>
    </source>
</evidence>
<feature type="compositionally biased region" description="Polar residues" evidence="9">
    <location>
        <begin position="68"/>
        <end position="82"/>
    </location>
</feature>
<keyword evidence="12" id="KW-1185">Reference proteome</keyword>
<dbReference type="InterPro" id="IPR036236">
    <property type="entry name" value="Znf_C2H2_sf"/>
</dbReference>
<keyword evidence="7" id="KW-0539">Nucleus</keyword>
<feature type="region of interest" description="Disordered" evidence="9">
    <location>
        <begin position="59"/>
        <end position="82"/>
    </location>
</feature>
<proteinExistence type="predicted"/>
<dbReference type="PANTHER" id="PTHR45801:SF111">
    <property type="entry name" value="C2H2 AND C2HC ZINC FINGERS SUPERFAMILY PROTEIN"/>
    <property type="match status" value="1"/>
</dbReference>
<dbReference type="GO" id="GO:0005634">
    <property type="term" value="C:nucleus"/>
    <property type="evidence" value="ECO:0007669"/>
    <property type="project" value="UniProtKB-SubCell"/>
</dbReference>
<sequence length="197" mass="21860">MELERSPSAKKSDHGPAATSDEQCSRLSPSQSRTYNCNFCKGGFSNAQALGGHMNIHRKDKAKLKQSRPVTESRPQQNLENTKTTLFPASNLVPPTISTSSERIAAVADNWTWNHYLEKNYTTSTTKSDECFVQEPRQLTLFNKTTLKVDDQKPFQKELSSSVCHGAELDLELRLGHESASDSSLPATSLARLFVAE</sequence>
<comment type="caution">
    <text evidence="11">The sequence shown here is derived from an EMBL/GenBank/DDBJ whole genome shotgun (WGS) entry which is preliminary data.</text>
</comment>
<comment type="subcellular location">
    <subcellularLocation>
        <location evidence="1">Nucleus</location>
    </subcellularLocation>
</comment>
<reference evidence="11" key="2">
    <citation type="submission" date="2023-05" db="EMBL/GenBank/DDBJ databases">
        <authorList>
            <person name="Schelkunov M.I."/>
        </authorList>
    </citation>
    <scope>NUCLEOTIDE SEQUENCE</scope>
    <source>
        <strain evidence="11">Hsosn_3</strain>
        <tissue evidence="11">Leaf</tissue>
    </source>
</reference>
<dbReference type="GO" id="GO:0008270">
    <property type="term" value="F:zinc ion binding"/>
    <property type="evidence" value="ECO:0007669"/>
    <property type="project" value="UniProtKB-KW"/>
</dbReference>
<organism evidence="11 12">
    <name type="scientific">Heracleum sosnowskyi</name>
    <dbReference type="NCBI Taxonomy" id="360622"/>
    <lineage>
        <taxon>Eukaryota</taxon>
        <taxon>Viridiplantae</taxon>
        <taxon>Streptophyta</taxon>
        <taxon>Embryophyta</taxon>
        <taxon>Tracheophyta</taxon>
        <taxon>Spermatophyta</taxon>
        <taxon>Magnoliopsida</taxon>
        <taxon>eudicotyledons</taxon>
        <taxon>Gunneridae</taxon>
        <taxon>Pentapetalae</taxon>
        <taxon>asterids</taxon>
        <taxon>campanulids</taxon>
        <taxon>Apiales</taxon>
        <taxon>Apiaceae</taxon>
        <taxon>Apioideae</taxon>
        <taxon>apioid superclade</taxon>
        <taxon>Tordylieae</taxon>
        <taxon>Tordyliinae</taxon>
        <taxon>Heracleum</taxon>
    </lineage>
</organism>
<evidence type="ECO:0000313" key="11">
    <source>
        <dbReference type="EMBL" id="KAK1357219.1"/>
    </source>
</evidence>
<name>A0AAD8GYR9_9APIA</name>
<evidence type="ECO:0000256" key="6">
    <source>
        <dbReference type="ARBA" id="ARBA00023163"/>
    </source>
</evidence>
<dbReference type="PANTHER" id="PTHR45801">
    <property type="entry name" value="OS07G0101800 PROTEIN"/>
    <property type="match status" value="1"/>
</dbReference>
<accession>A0AAD8GYR9</accession>
<keyword evidence="3 8" id="KW-0863">Zinc-finger</keyword>
<evidence type="ECO:0000313" key="12">
    <source>
        <dbReference type="Proteomes" id="UP001237642"/>
    </source>
</evidence>
<evidence type="ECO:0000256" key="1">
    <source>
        <dbReference type="ARBA" id="ARBA00004123"/>
    </source>
</evidence>
<evidence type="ECO:0000256" key="8">
    <source>
        <dbReference type="PROSITE-ProRule" id="PRU00042"/>
    </source>
</evidence>
<dbReference type="EMBL" id="JAUIZM010000011">
    <property type="protein sequence ID" value="KAK1357219.1"/>
    <property type="molecule type" value="Genomic_DNA"/>
</dbReference>
<evidence type="ECO:0000256" key="4">
    <source>
        <dbReference type="ARBA" id="ARBA00022833"/>
    </source>
</evidence>
<keyword evidence="4" id="KW-0862">Zinc</keyword>
<dbReference type="Proteomes" id="UP001237642">
    <property type="component" value="Unassembled WGS sequence"/>
</dbReference>
<feature type="region of interest" description="Disordered" evidence="9">
    <location>
        <begin position="1"/>
        <end position="30"/>
    </location>
</feature>
<protein>
    <submittedName>
        <fullName evidence="11">Transcriptional regulator SUPERMAN</fullName>
    </submittedName>
</protein>
<evidence type="ECO:0000256" key="5">
    <source>
        <dbReference type="ARBA" id="ARBA00023015"/>
    </source>
</evidence>
<dbReference type="InterPro" id="IPR013087">
    <property type="entry name" value="Znf_C2H2_type"/>
</dbReference>
<dbReference type="AlphaFoldDB" id="A0AAD8GYR9"/>
<dbReference type="Gene3D" id="3.30.160.60">
    <property type="entry name" value="Classic Zinc Finger"/>
    <property type="match status" value="1"/>
</dbReference>
<evidence type="ECO:0000256" key="2">
    <source>
        <dbReference type="ARBA" id="ARBA00022723"/>
    </source>
</evidence>
<dbReference type="PROSITE" id="PS00028">
    <property type="entry name" value="ZINC_FINGER_C2H2_1"/>
    <property type="match status" value="1"/>
</dbReference>
<feature type="domain" description="C2H2-type" evidence="10">
    <location>
        <begin position="35"/>
        <end position="62"/>
    </location>
</feature>
<dbReference type="InterPro" id="IPR052426">
    <property type="entry name" value="Plant_dev_regulator"/>
</dbReference>
<reference evidence="11" key="1">
    <citation type="submission" date="2023-02" db="EMBL/GenBank/DDBJ databases">
        <title>Genome of toxic invasive species Heracleum sosnowskyi carries increased number of genes despite the absence of recent whole-genome duplications.</title>
        <authorList>
            <person name="Schelkunov M."/>
            <person name="Shtratnikova V."/>
            <person name="Makarenko M."/>
            <person name="Klepikova A."/>
            <person name="Omelchenko D."/>
            <person name="Novikova G."/>
            <person name="Obukhova E."/>
            <person name="Bogdanov V."/>
            <person name="Penin A."/>
            <person name="Logacheva M."/>
        </authorList>
    </citation>
    <scope>NUCLEOTIDE SEQUENCE</scope>
    <source>
        <strain evidence="11">Hsosn_3</strain>
        <tissue evidence="11">Leaf</tissue>
    </source>
</reference>
<evidence type="ECO:0000256" key="9">
    <source>
        <dbReference type="SAM" id="MobiDB-lite"/>
    </source>
</evidence>
<evidence type="ECO:0000259" key="10">
    <source>
        <dbReference type="PROSITE" id="PS50157"/>
    </source>
</evidence>
<keyword evidence="5" id="KW-0805">Transcription regulation</keyword>
<keyword evidence="6" id="KW-0804">Transcription</keyword>
<feature type="compositionally biased region" description="Basic and acidic residues" evidence="9">
    <location>
        <begin position="1"/>
        <end position="14"/>
    </location>
</feature>
<keyword evidence="2" id="KW-0479">Metal-binding</keyword>